<dbReference type="InterPro" id="IPR045068">
    <property type="entry name" value="BACURD1-3"/>
</dbReference>
<comment type="caution">
    <text evidence="3">The sequence shown here is derived from an EMBL/GenBank/DDBJ whole genome shotgun (WGS) entry which is preliminary data.</text>
</comment>
<dbReference type="InterPro" id="IPR003131">
    <property type="entry name" value="T1-type_BTB"/>
</dbReference>
<feature type="region of interest" description="Disordered" evidence="1">
    <location>
        <begin position="25"/>
        <end position="163"/>
    </location>
</feature>
<dbReference type="SMART" id="SM00225">
    <property type="entry name" value="BTB"/>
    <property type="match status" value="1"/>
</dbReference>
<organism evidence="3 4">
    <name type="scientific">Patella caerulea</name>
    <name type="common">Rayed Mediterranean limpet</name>
    <dbReference type="NCBI Taxonomy" id="87958"/>
    <lineage>
        <taxon>Eukaryota</taxon>
        <taxon>Metazoa</taxon>
        <taxon>Spiralia</taxon>
        <taxon>Lophotrochozoa</taxon>
        <taxon>Mollusca</taxon>
        <taxon>Gastropoda</taxon>
        <taxon>Patellogastropoda</taxon>
        <taxon>Patelloidea</taxon>
        <taxon>Patellidae</taxon>
        <taxon>Patella</taxon>
    </lineage>
</organism>
<dbReference type="SUPFAM" id="SSF54695">
    <property type="entry name" value="POZ domain"/>
    <property type="match status" value="1"/>
</dbReference>
<dbReference type="EMBL" id="JAZGQO010000002">
    <property type="protein sequence ID" value="KAK6189725.1"/>
    <property type="molecule type" value="Genomic_DNA"/>
</dbReference>
<sequence length="362" mass="42360">MKFGTEESLEYKTFLSNQWKDIIKFKRRPVTEAERKDALAAEREKTEEEKFGIREKREEKDRSRERSREKREEKDRSRERSRERREKDRSRERREKDRSRERREKDRSRERREKDRSREKREKERKDRSTVTTEKTGQRTDEGEKKEISQGKRRRPHEDIRVKKLKSEDVPLFQPLQAQDTFTGEELEMYPILTVPASLSGLSCSSSDTTGSTESAPSKTTTNNTNTKVHPAEVTTSANRRILKVKGWALSQSQRIVLNVGGTKFQTSASTLQADPSSLLALLVSPESPMKPYEVESIYTYFLDRDPKHFGLILNYLRTVSIGSITKLLPLSFSQLEELALECRFYELEGLLKAVECRMKDL</sequence>
<evidence type="ECO:0000259" key="2">
    <source>
        <dbReference type="SMART" id="SM00225"/>
    </source>
</evidence>
<dbReference type="GO" id="GO:0051260">
    <property type="term" value="P:protein homooligomerization"/>
    <property type="evidence" value="ECO:0007669"/>
    <property type="project" value="InterPro"/>
</dbReference>
<reference evidence="3 4" key="1">
    <citation type="submission" date="2024-01" db="EMBL/GenBank/DDBJ databases">
        <title>The genome of the rayed Mediterranean limpet Patella caerulea (Linnaeus, 1758).</title>
        <authorList>
            <person name="Anh-Thu Weber A."/>
            <person name="Halstead-Nussloch G."/>
        </authorList>
    </citation>
    <scope>NUCLEOTIDE SEQUENCE [LARGE SCALE GENOMIC DNA]</scope>
    <source>
        <strain evidence="3">AATW-2023a</strain>
        <tissue evidence="3">Whole specimen</tissue>
    </source>
</reference>
<evidence type="ECO:0000313" key="4">
    <source>
        <dbReference type="Proteomes" id="UP001347796"/>
    </source>
</evidence>
<accession>A0AAN8Q1Z6</accession>
<feature type="compositionally biased region" description="Basic and acidic residues" evidence="1">
    <location>
        <begin position="136"/>
        <end position="163"/>
    </location>
</feature>
<dbReference type="CDD" id="cd18316">
    <property type="entry name" value="BTB_POZ_KCTD-like"/>
    <property type="match status" value="1"/>
</dbReference>
<gene>
    <name evidence="3" type="ORF">SNE40_001724</name>
</gene>
<keyword evidence="4" id="KW-1185">Reference proteome</keyword>
<dbReference type="Proteomes" id="UP001347796">
    <property type="component" value="Unassembled WGS sequence"/>
</dbReference>
<feature type="domain" description="BTB" evidence="2">
    <location>
        <begin position="254"/>
        <end position="362"/>
    </location>
</feature>
<dbReference type="InterPro" id="IPR000210">
    <property type="entry name" value="BTB/POZ_dom"/>
</dbReference>
<evidence type="ECO:0000256" key="1">
    <source>
        <dbReference type="SAM" id="MobiDB-lite"/>
    </source>
</evidence>
<dbReference type="Pfam" id="PF02214">
    <property type="entry name" value="BTB_2"/>
    <property type="match status" value="1"/>
</dbReference>
<dbReference type="Gene3D" id="3.30.710.10">
    <property type="entry name" value="Potassium Channel Kv1.1, Chain A"/>
    <property type="match status" value="1"/>
</dbReference>
<dbReference type="InterPro" id="IPR011333">
    <property type="entry name" value="SKP1/BTB/POZ_sf"/>
</dbReference>
<evidence type="ECO:0000313" key="3">
    <source>
        <dbReference type="EMBL" id="KAK6189725.1"/>
    </source>
</evidence>
<name>A0AAN8Q1Z6_PATCE</name>
<feature type="compositionally biased region" description="Basic and acidic residues" evidence="1">
    <location>
        <begin position="25"/>
        <end position="129"/>
    </location>
</feature>
<dbReference type="PANTHER" id="PTHR11145:SF8">
    <property type="entry name" value="RE57120P"/>
    <property type="match status" value="1"/>
</dbReference>
<protein>
    <recommendedName>
        <fullName evidence="2">BTB domain-containing protein</fullName>
    </recommendedName>
</protein>
<dbReference type="PANTHER" id="PTHR11145">
    <property type="entry name" value="BTB/POZ DOMAIN-CONTAINING ADAPTER FOR CUL3-MEDIATED RHOA DEGRADATION PROTEIN FAMILY MEMBER"/>
    <property type="match status" value="1"/>
</dbReference>
<proteinExistence type="predicted"/>
<feature type="region of interest" description="Disordered" evidence="1">
    <location>
        <begin position="201"/>
        <end position="227"/>
    </location>
</feature>
<dbReference type="AlphaFoldDB" id="A0AAN8Q1Z6"/>